<evidence type="ECO:0000313" key="2">
    <source>
        <dbReference type="EMBL" id="MCD7457046.1"/>
    </source>
</evidence>
<feature type="transmembrane region" description="Helical" evidence="1">
    <location>
        <begin position="6"/>
        <end position="22"/>
    </location>
</feature>
<sequence>MVQKFSIFPHIFFIITCGAILVQSELTQILKKPYLIGNPGILPQGISFHKSDGLTENHSEDDVDPMIGDGTSNSHSETYLKKHGIALERPYLRSRSPGLLQQSVSKINSNTNSRDLKKKLIVPKRPYLRGNPGLLPQGVTFHKAISPSLHLHAVSPSVHF</sequence>
<gene>
    <name evidence="2" type="ORF">HAX54_033963</name>
</gene>
<comment type="caution">
    <text evidence="2">The sequence shown here is derived from an EMBL/GenBank/DDBJ whole genome shotgun (WGS) entry which is preliminary data.</text>
</comment>
<keyword evidence="1" id="KW-0812">Transmembrane</keyword>
<accession>A0ABS8SDS8</accession>
<name>A0ABS8SDS8_DATST</name>
<keyword evidence="1" id="KW-0472">Membrane</keyword>
<dbReference type="EMBL" id="JACEIK010000437">
    <property type="protein sequence ID" value="MCD7457046.1"/>
    <property type="molecule type" value="Genomic_DNA"/>
</dbReference>
<reference evidence="2 3" key="1">
    <citation type="journal article" date="2021" name="BMC Genomics">
        <title>Datura genome reveals duplications of psychoactive alkaloid biosynthetic genes and high mutation rate following tissue culture.</title>
        <authorList>
            <person name="Rajewski A."/>
            <person name="Carter-House D."/>
            <person name="Stajich J."/>
            <person name="Litt A."/>
        </authorList>
    </citation>
    <scope>NUCLEOTIDE SEQUENCE [LARGE SCALE GENOMIC DNA]</scope>
    <source>
        <strain evidence="2">AR-01</strain>
    </source>
</reference>
<organism evidence="2 3">
    <name type="scientific">Datura stramonium</name>
    <name type="common">Jimsonweed</name>
    <name type="synonym">Common thornapple</name>
    <dbReference type="NCBI Taxonomy" id="4076"/>
    <lineage>
        <taxon>Eukaryota</taxon>
        <taxon>Viridiplantae</taxon>
        <taxon>Streptophyta</taxon>
        <taxon>Embryophyta</taxon>
        <taxon>Tracheophyta</taxon>
        <taxon>Spermatophyta</taxon>
        <taxon>Magnoliopsida</taxon>
        <taxon>eudicotyledons</taxon>
        <taxon>Gunneridae</taxon>
        <taxon>Pentapetalae</taxon>
        <taxon>asterids</taxon>
        <taxon>lamiids</taxon>
        <taxon>Solanales</taxon>
        <taxon>Solanaceae</taxon>
        <taxon>Solanoideae</taxon>
        <taxon>Datureae</taxon>
        <taxon>Datura</taxon>
    </lineage>
</organism>
<keyword evidence="3" id="KW-1185">Reference proteome</keyword>
<evidence type="ECO:0000313" key="3">
    <source>
        <dbReference type="Proteomes" id="UP000823775"/>
    </source>
</evidence>
<protein>
    <submittedName>
        <fullName evidence="2">Uncharacterized protein</fullName>
    </submittedName>
</protein>
<proteinExistence type="predicted"/>
<evidence type="ECO:0000256" key="1">
    <source>
        <dbReference type="SAM" id="Phobius"/>
    </source>
</evidence>
<dbReference type="Proteomes" id="UP000823775">
    <property type="component" value="Unassembled WGS sequence"/>
</dbReference>
<keyword evidence="1" id="KW-1133">Transmembrane helix</keyword>